<name>A0A2T0SK60_9PSEU</name>
<proteinExistence type="predicted"/>
<reference evidence="1 2" key="1">
    <citation type="submission" date="2018-03" db="EMBL/GenBank/DDBJ databases">
        <title>Genomic Encyclopedia of Archaeal and Bacterial Type Strains, Phase II (KMG-II): from individual species to whole genera.</title>
        <authorList>
            <person name="Goeker M."/>
        </authorList>
    </citation>
    <scope>NUCLEOTIDE SEQUENCE [LARGE SCALE GENOMIC DNA]</scope>
    <source>
        <strain evidence="1 2">DSM 44720</strain>
    </source>
</reference>
<gene>
    <name evidence="1" type="ORF">CLV43_119104</name>
</gene>
<accession>A0A2T0SK60</accession>
<evidence type="ECO:0000313" key="2">
    <source>
        <dbReference type="Proteomes" id="UP000239494"/>
    </source>
</evidence>
<organism evidence="1 2">
    <name type="scientific">Umezawaea tangerina</name>
    <dbReference type="NCBI Taxonomy" id="84725"/>
    <lineage>
        <taxon>Bacteria</taxon>
        <taxon>Bacillati</taxon>
        <taxon>Actinomycetota</taxon>
        <taxon>Actinomycetes</taxon>
        <taxon>Pseudonocardiales</taxon>
        <taxon>Pseudonocardiaceae</taxon>
        <taxon>Umezawaea</taxon>
    </lineage>
</organism>
<sequence>MIDLHRSRAPVRVVVDRYGIEVRAIKRLLQAHSVRKR</sequence>
<dbReference type="Proteomes" id="UP000239494">
    <property type="component" value="Unassembled WGS sequence"/>
</dbReference>
<keyword evidence="2" id="KW-1185">Reference proteome</keyword>
<comment type="caution">
    <text evidence="1">The sequence shown here is derived from an EMBL/GenBank/DDBJ whole genome shotgun (WGS) entry which is preliminary data.</text>
</comment>
<dbReference type="EMBL" id="PVTF01000019">
    <property type="protein sequence ID" value="PRY33794.1"/>
    <property type="molecule type" value="Genomic_DNA"/>
</dbReference>
<protein>
    <submittedName>
        <fullName evidence="1">Uncharacterized protein</fullName>
    </submittedName>
</protein>
<evidence type="ECO:0000313" key="1">
    <source>
        <dbReference type="EMBL" id="PRY33794.1"/>
    </source>
</evidence>
<dbReference type="AlphaFoldDB" id="A0A2T0SK60"/>